<sequence>MAYSIQVVVDSADAHTQADWWAETLGWVVEPTDQDFIAGLIEQGLAREEDTIIHNGKRVWKTGAAICPAEEVGDRTRRRILFQPVPEGKTVKNRVHWDVHVGDEDKDEVRARLEARGATFLYAASQGPFDWYTMADPEGNEFCIS</sequence>
<dbReference type="InterPro" id="IPR041581">
    <property type="entry name" value="Glyoxalase_6"/>
</dbReference>
<dbReference type="PANTHER" id="PTHR35908:SF1">
    <property type="entry name" value="CONSERVED PROTEIN"/>
    <property type="match status" value="1"/>
</dbReference>
<gene>
    <name evidence="2" type="ORF">HGG74_02600</name>
</gene>
<evidence type="ECO:0000313" key="3">
    <source>
        <dbReference type="Proteomes" id="UP000544090"/>
    </source>
</evidence>
<dbReference type="EMBL" id="JAAZSQ010000002">
    <property type="protein sequence ID" value="NKX53446.1"/>
    <property type="molecule type" value="Genomic_DNA"/>
</dbReference>
<organism evidence="2 3">
    <name type="scientific">Arthrobacter mobilis</name>
    <dbReference type="NCBI Taxonomy" id="2724944"/>
    <lineage>
        <taxon>Bacteria</taxon>
        <taxon>Bacillati</taxon>
        <taxon>Actinomycetota</taxon>
        <taxon>Actinomycetes</taxon>
        <taxon>Micrococcales</taxon>
        <taxon>Micrococcaceae</taxon>
        <taxon>Arthrobacter</taxon>
    </lineage>
</organism>
<dbReference type="RefSeq" id="WP_168484797.1">
    <property type="nucleotide sequence ID" value="NZ_JAAZSQ010000002.1"/>
</dbReference>
<protein>
    <submittedName>
        <fullName evidence="2">VOC family protein</fullName>
    </submittedName>
</protein>
<dbReference type="SUPFAM" id="SSF54593">
    <property type="entry name" value="Glyoxalase/Bleomycin resistance protein/Dihydroxybiphenyl dioxygenase"/>
    <property type="match status" value="1"/>
</dbReference>
<comment type="caution">
    <text evidence="2">The sequence shown here is derived from an EMBL/GenBank/DDBJ whole genome shotgun (WGS) entry which is preliminary data.</text>
</comment>
<evidence type="ECO:0000259" key="1">
    <source>
        <dbReference type="Pfam" id="PF18029"/>
    </source>
</evidence>
<dbReference type="PANTHER" id="PTHR35908">
    <property type="entry name" value="HYPOTHETICAL FUSION PROTEIN"/>
    <property type="match status" value="1"/>
</dbReference>
<proteinExistence type="predicted"/>
<dbReference type="Gene3D" id="3.10.180.10">
    <property type="entry name" value="2,3-Dihydroxybiphenyl 1,2-Dioxygenase, domain 1"/>
    <property type="match status" value="1"/>
</dbReference>
<reference evidence="2 3" key="1">
    <citation type="submission" date="2020-04" db="EMBL/GenBank/DDBJ databases">
        <title>Arthrobacter sp. nov.</title>
        <authorList>
            <person name="Liu S."/>
        </authorList>
    </citation>
    <scope>NUCLEOTIDE SEQUENCE [LARGE SCALE GENOMIC DNA]</scope>
    <source>
        <strain evidence="2 3">E918</strain>
    </source>
</reference>
<dbReference type="Proteomes" id="UP000544090">
    <property type="component" value="Unassembled WGS sequence"/>
</dbReference>
<dbReference type="Pfam" id="PF18029">
    <property type="entry name" value="Glyoxalase_6"/>
    <property type="match status" value="1"/>
</dbReference>
<dbReference type="InterPro" id="IPR029068">
    <property type="entry name" value="Glyas_Bleomycin-R_OHBP_Dase"/>
</dbReference>
<dbReference type="AlphaFoldDB" id="A0A7X6HAG6"/>
<name>A0A7X6HAG6_9MICC</name>
<feature type="domain" description="Glyoxalase-like" evidence="1">
    <location>
        <begin position="6"/>
        <end position="144"/>
    </location>
</feature>
<evidence type="ECO:0000313" key="2">
    <source>
        <dbReference type="EMBL" id="NKX53446.1"/>
    </source>
</evidence>
<accession>A0A7X6HAG6</accession>
<keyword evidence="3" id="KW-1185">Reference proteome</keyword>